<dbReference type="AlphaFoldDB" id="A0A7J9UV16"/>
<dbReference type="Proteomes" id="UP000429644">
    <property type="component" value="Unassembled WGS sequence"/>
</dbReference>
<dbReference type="Gene3D" id="3.90.180.10">
    <property type="entry name" value="Medium-chain alcohol dehydrogenases, catalytic domain"/>
    <property type="match status" value="1"/>
</dbReference>
<keyword evidence="2" id="KW-1185">Reference proteome</keyword>
<dbReference type="EMBL" id="WHPD01001596">
    <property type="protein sequence ID" value="MPV88475.1"/>
    <property type="molecule type" value="Genomic_DNA"/>
</dbReference>
<comment type="caution">
    <text evidence="1">The sequence shown here is derived from an EMBL/GenBank/DDBJ whole genome shotgun (WGS) entry which is preliminary data.</text>
</comment>
<evidence type="ECO:0000313" key="1">
    <source>
        <dbReference type="EMBL" id="MPV88475.1"/>
    </source>
</evidence>
<evidence type="ECO:0000313" key="2">
    <source>
        <dbReference type="Proteomes" id="UP000429644"/>
    </source>
</evidence>
<feature type="non-terminal residue" evidence="1">
    <location>
        <position position="1"/>
    </location>
</feature>
<reference evidence="1 2" key="1">
    <citation type="submission" date="2019-10" db="EMBL/GenBank/DDBJ databases">
        <title>Georgenia wutianyii sp. nov. and Georgenia yuyongxinii sp. nov. isolated from plateau pika (Ochotona curzoniae) in the Qinghai-Tibet plateau of China.</title>
        <authorList>
            <person name="Tian Z."/>
        </authorList>
    </citation>
    <scope>NUCLEOTIDE SEQUENCE [LARGE SCALE GENOMIC DNA]</scope>
    <source>
        <strain evidence="1 2">JCM 15130</strain>
    </source>
</reference>
<gene>
    <name evidence="1" type="ORF">GB882_07330</name>
</gene>
<organism evidence="1 2">
    <name type="scientific">Georgenia ruanii</name>
    <dbReference type="NCBI Taxonomy" id="348442"/>
    <lineage>
        <taxon>Bacteria</taxon>
        <taxon>Bacillati</taxon>
        <taxon>Actinomycetota</taxon>
        <taxon>Actinomycetes</taxon>
        <taxon>Micrococcales</taxon>
        <taxon>Bogoriellaceae</taxon>
        <taxon>Georgenia</taxon>
    </lineage>
</organism>
<proteinExistence type="predicted"/>
<sequence>VATSLRPRPAAEKGVICREVVRKVLPPVGAGLVRPVVHAALPLEEATQAHRMVEQSSNVGKVVLTM</sequence>
<dbReference type="Pfam" id="PF13602">
    <property type="entry name" value="ADH_zinc_N_2"/>
    <property type="match status" value="1"/>
</dbReference>
<name>A0A7J9UV16_9MICO</name>
<accession>A0A7J9UV16</accession>
<protein>
    <submittedName>
        <fullName evidence="1">Zinc-binding dehydrogenase</fullName>
    </submittedName>
</protein>